<feature type="compositionally biased region" description="Polar residues" evidence="18">
    <location>
        <begin position="230"/>
        <end position="239"/>
    </location>
</feature>
<evidence type="ECO:0000256" key="5">
    <source>
        <dbReference type="ARBA" id="ARBA00022510"/>
    </source>
</evidence>
<comment type="subcellular location">
    <subcellularLocation>
        <location evidence="1">Host Golgi apparatus membrane</location>
        <topology evidence="1">Single-pass type I membrane protein</topology>
    </subcellularLocation>
    <subcellularLocation>
        <location evidence="3">Host endoplasmic reticulum membrane</location>
        <topology evidence="3">Single-pass type I membrane protein</topology>
    </subcellularLocation>
    <subcellularLocation>
        <location evidence="2">Virion membrane</location>
        <topology evidence="2">Single-pass membrane protein</topology>
    </subcellularLocation>
</comment>
<dbReference type="Pfam" id="PF20726">
    <property type="entry name" value="Nairovirus_Gn"/>
    <property type="match status" value="1"/>
</dbReference>
<evidence type="ECO:0000256" key="8">
    <source>
        <dbReference type="ARBA" id="ARBA00022804"/>
    </source>
</evidence>
<reference evidence="23 24" key="1">
    <citation type="journal article" date="2015" name="Am. J. Trop. Med. Hyg.">
        <title>Genomic Characterization of Yogue, Kasokero, Issyk-Kul, Keterah, Gossas, and Thiafora Viruses: Nairoviruses Naturally Infecting Bats, Shrews, and Ticks.</title>
        <authorList>
            <person name="Walker P.J."/>
            <person name="Widen S.G."/>
            <person name="Firth C."/>
            <person name="Blasdell K.R."/>
            <person name="Wood T.G."/>
            <person name="Travassos da Rosa A.P."/>
            <person name="Guzman H."/>
            <person name="Tesh R.B."/>
            <person name="Vasilakis N."/>
        </authorList>
    </citation>
    <scope>NUCLEOTIDE SEQUENCE [LARGE SCALE GENOMIC DNA]</scope>
    <source>
        <strain evidence="23">DakAnD 401</strain>
    </source>
</reference>
<dbReference type="Pfam" id="PF20682">
    <property type="entry name" value="Hanta_Gc_C"/>
    <property type="match status" value="1"/>
</dbReference>
<evidence type="ECO:0000256" key="19">
    <source>
        <dbReference type="SAM" id="Phobius"/>
    </source>
</evidence>
<evidence type="ECO:0000256" key="10">
    <source>
        <dbReference type="ARBA" id="ARBA00022844"/>
    </source>
</evidence>
<accession>A0A0M4KXL1</accession>
<name>A0A0M4KXL1_9VIRU</name>
<dbReference type="GO" id="GO:0055036">
    <property type="term" value="C:virion membrane"/>
    <property type="evidence" value="ECO:0007669"/>
    <property type="project" value="UniProtKB-SubCell"/>
</dbReference>
<evidence type="ECO:0000256" key="18">
    <source>
        <dbReference type="SAM" id="MobiDB-lite"/>
    </source>
</evidence>
<evidence type="ECO:0000256" key="11">
    <source>
        <dbReference type="ARBA" id="ARBA00022870"/>
    </source>
</evidence>
<proteinExistence type="predicted"/>
<dbReference type="Pfam" id="PF01561">
    <property type="entry name" value="Hanta_Gc_N"/>
    <property type="match status" value="1"/>
</dbReference>
<dbReference type="GO" id="GO:0019062">
    <property type="term" value="P:virion attachment to host cell"/>
    <property type="evidence" value="ECO:0007669"/>
    <property type="project" value="UniProtKB-KW"/>
</dbReference>
<dbReference type="EMBL" id="KR534877">
    <property type="protein sequence ID" value="ALD83625.1"/>
    <property type="molecule type" value="Viral_cRNA"/>
</dbReference>
<feature type="transmembrane region" description="Helical" evidence="19">
    <location>
        <begin position="1202"/>
        <end position="1223"/>
    </location>
</feature>
<keyword evidence="11" id="KW-1043">Host membrane</keyword>
<evidence type="ECO:0000256" key="14">
    <source>
        <dbReference type="ARBA" id="ARBA00023180"/>
    </source>
</evidence>
<dbReference type="KEGG" id="vg:80549870"/>
<evidence type="ECO:0000256" key="7">
    <source>
        <dbReference type="ARBA" id="ARBA00022595"/>
    </source>
</evidence>
<feature type="compositionally biased region" description="Polar residues" evidence="18">
    <location>
        <begin position="272"/>
        <end position="284"/>
    </location>
</feature>
<evidence type="ECO:0000256" key="4">
    <source>
        <dbReference type="ARBA" id="ARBA00022506"/>
    </source>
</evidence>
<dbReference type="Gene3D" id="1.10.8.1320">
    <property type="match status" value="1"/>
</dbReference>
<keyword evidence="24" id="KW-1185">Reference proteome</keyword>
<dbReference type="InterPro" id="IPR048791">
    <property type="entry name" value="Gc_C_bunya"/>
</dbReference>
<feature type="compositionally biased region" description="Polar residues" evidence="18">
    <location>
        <begin position="73"/>
        <end position="95"/>
    </location>
</feature>
<organism evidence="23 24">
    <name type="scientific">Gossas virus</name>
    <dbReference type="NCBI Taxonomy" id="1714376"/>
    <lineage>
        <taxon>Viruses</taxon>
        <taxon>Riboviria</taxon>
        <taxon>Orthornavirae</taxon>
        <taxon>Negarnaviricota</taxon>
        <taxon>Polyploviricotina</taxon>
        <taxon>Bunyaviricetes</taxon>
        <taxon>Hareavirales</taxon>
        <taxon>Nairoviridae</taxon>
        <taxon>Orthonairovirus</taxon>
        <taxon>Orthonairovirus gossasense</taxon>
    </lineage>
</organism>
<feature type="domain" description="Glycoprotein Gc C-terminal bunyavirales" evidence="21">
    <location>
        <begin position="1650"/>
        <end position="1868"/>
    </location>
</feature>
<evidence type="ECO:0000256" key="13">
    <source>
        <dbReference type="ARBA" id="ARBA00023157"/>
    </source>
</evidence>
<dbReference type="GO" id="GO:0046718">
    <property type="term" value="P:symbiont entry into host cell"/>
    <property type="evidence" value="ECO:0007669"/>
    <property type="project" value="UniProtKB-KW"/>
</dbReference>
<keyword evidence="16" id="KW-1160">Virus entry into host cell</keyword>
<evidence type="ECO:0000256" key="12">
    <source>
        <dbReference type="ARBA" id="ARBA00023136"/>
    </source>
</evidence>
<keyword evidence="19" id="KW-0812">Transmembrane</keyword>
<keyword evidence="12 19" id="KW-0472">Membrane</keyword>
<feature type="compositionally biased region" description="Basic and acidic residues" evidence="18">
    <location>
        <begin position="99"/>
        <end position="115"/>
    </location>
</feature>
<keyword evidence="4" id="KW-1168">Fusion of virus membrane with host membrane</keyword>
<feature type="compositionally biased region" description="Basic and acidic residues" evidence="18">
    <location>
        <begin position="400"/>
        <end position="410"/>
    </location>
</feature>
<dbReference type="Proteomes" id="UP000140718">
    <property type="component" value="Genome"/>
</dbReference>
<evidence type="ECO:0000256" key="17">
    <source>
        <dbReference type="ARBA" id="ARBA00031199"/>
    </source>
</evidence>
<feature type="compositionally biased region" description="Polar residues" evidence="18">
    <location>
        <begin position="469"/>
        <end position="483"/>
    </location>
</feature>
<evidence type="ECO:0000313" key="24">
    <source>
        <dbReference type="Proteomes" id="UP000140718"/>
    </source>
</evidence>
<feature type="domain" description="Hantavirus glycoprotein Gc N-terminal" evidence="20">
    <location>
        <begin position="1321"/>
        <end position="1646"/>
    </location>
</feature>
<evidence type="ECO:0000256" key="16">
    <source>
        <dbReference type="ARBA" id="ARBA00023296"/>
    </source>
</evidence>
<keyword evidence="8" id="KW-1161">Viral attachment to host cell</keyword>
<keyword evidence="15" id="KW-1038">Host endoplasmic reticulum</keyword>
<evidence type="ECO:0000259" key="20">
    <source>
        <dbReference type="Pfam" id="PF01561"/>
    </source>
</evidence>
<evidence type="ECO:0000256" key="9">
    <source>
        <dbReference type="ARBA" id="ARBA00022812"/>
    </source>
</evidence>
<feature type="compositionally biased region" description="Polar residues" evidence="18">
    <location>
        <begin position="117"/>
        <end position="126"/>
    </location>
</feature>
<evidence type="ECO:0000256" key="6">
    <source>
        <dbReference type="ARBA" id="ARBA00022581"/>
    </source>
</evidence>
<dbReference type="GO" id="GO:0044178">
    <property type="term" value="C:host cell Golgi membrane"/>
    <property type="evidence" value="ECO:0007669"/>
    <property type="project" value="UniProtKB-SubCell"/>
</dbReference>
<dbReference type="GO" id="GO:0039654">
    <property type="term" value="P:fusion of virus membrane with host endosome membrane"/>
    <property type="evidence" value="ECO:0007669"/>
    <property type="project" value="UniProtKB-KW"/>
</dbReference>
<dbReference type="InterPro" id="IPR048801">
    <property type="entry name" value="Gn_nairovirus"/>
</dbReference>
<feature type="compositionally biased region" description="Low complexity" evidence="18">
    <location>
        <begin position="240"/>
        <end position="252"/>
    </location>
</feature>
<evidence type="ECO:0000313" key="23">
    <source>
        <dbReference type="EMBL" id="ALD83625.1"/>
    </source>
</evidence>
<feature type="transmembrane region" description="Helical" evidence="19">
    <location>
        <begin position="1076"/>
        <end position="1098"/>
    </location>
</feature>
<protein>
    <recommendedName>
        <fullName evidence="17">M polyprotein</fullName>
    </recommendedName>
</protein>
<evidence type="ECO:0000256" key="15">
    <source>
        <dbReference type="ARBA" id="ARBA00023184"/>
    </source>
</evidence>
<keyword evidence="14" id="KW-0325">Glycoprotein</keyword>
<dbReference type="InterPro" id="IPR002532">
    <property type="entry name" value="Hanta_Gc_N"/>
</dbReference>
<evidence type="ECO:0000256" key="3">
    <source>
        <dbReference type="ARBA" id="ARBA00004482"/>
    </source>
</evidence>
<evidence type="ECO:0000259" key="22">
    <source>
        <dbReference type="Pfam" id="PF20726"/>
    </source>
</evidence>
<feature type="compositionally biased region" description="Basic and acidic residues" evidence="18">
    <location>
        <begin position="440"/>
        <end position="459"/>
    </location>
</feature>
<keyword evidence="5" id="KW-1170">Fusion of virus membrane with host endosomal membrane</keyword>
<evidence type="ECO:0000256" key="2">
    <source>
        <dbReference type="ARBA" id="ARBA00004381"/>
    </source>
</evidence>
<feature type="transmembrane region" description="Helical" evidence="19">
    <location>
        <begin position="1837"/>
        <end position="1861"/>
    </location>
</feature>
<dbReference type="GO" id="GO:0044167">
    <property type="term" value="C:host cell endoplasmic reticulum membrane"/>
    <property type="evidence" value="ECO:0007669"/>
    <property type="project" value="UniProtKB-SubCell"/>
</dbReference>
<feature type="domain" description="Structural glycoprotein Gn nairovirus" evidence="22">
    <location>
        <begin position="906"/>
        <end position="1225"/>
    </location>
</feature>
<dbReference type="GeneID" id="80549870"/>
<feature type="region of interest" description="Disordered" evidence="18">
    <location>
        <begin position="49"/>
        <end position="503"/>
    </location>
</feature>
<keyword evidence="10" id="KW-0946">Virion</keyword>
<sequence length="1909" mass="210963">MYNSKYVCIIVFLSSHCFGLLAGTDISTQKNNTTGDTEEDSFTERTEILVTEDVSGVPKGTGETEGTAGQGSPGTDTSVKNLTAMDNSAGSQLPTGKSGEGDSNKQDPSPKERPNSEVGSATNATESSEDTVGQEVRKEGIEEGTPSPETETNSPEEEVQETDHQDTAHIVETATTKTNDLDSTEVSEQLTAEGKLNPINLSGAEPADTKETGVPGGQSADDPKTKQTDSDSPNEVQTNEATTTSAPTEPSAVEAKDANKAVAVAHIKESNKTSTPTQLDSSVENSDHPVEHPPTTTPSSTVIQDSDIEDQNLGEKEPAEPLQVEKTATVIEQPSNLTVHKLPEEATTPESDAHTISPESAQEALETHSEQVQSNSSENTQDERNDGKTMASKPDSVTAKAEESESHATLDHIGAAPTNISSEGGKSEENSDVLATEPSSSKEELTTVITESKETHENDLTQIEPPAVKTSTETIDTVVTLQPDSIEKTPPQSSTTGSNSHNEILVSTNGKHFQIDSTTHNQNLPTSSEVLETQAHTPDPRTVEELDMNHKAVSYHDQDKNNSVANPQTDHGIPTITTNNPSTLQPTAPPAANANLGRKLLSTEEVTTNGTSPEPTSETTIKPITKTTTLAKITTASPTRVKREKKQKNAILEALFMTIRKPVGETELSETQMEIVKAEDLTAPAQYSEAKHIENSRFYMMNLDSETWDVDKVALKRYKVAVICAKGVLEGEAGHLYPVMNSSELWLGQNLTACKFDQTCPGKIEDVKLSNVNYENIKVTSTPDMPVVIISYLTTHYGYWPSHLIYTFENRGCMYLFPYNHEGCWFINSKNTFSPVSTFVIKRKFLNENSYLDICAIKKEGQGNIKGTWRFGKHPIRIWFNEDRTRGLRRLLSVKVNSIPKQKVNTWCHSRSHLIPIEKHELHTHKRIVPRPRVAFCNDSVVTNLPLGVEHGCYSVGKMKVHYQCTPKTHALNVPNECNITTEPKCETGNVCFSVSLNGQGMVSASVAGRSNQVKNCLNKCTFQFPKTLDLDVLFTCPEGKQHRIQTNIVDIQCPWHNLLGRPALYICRATYRPTALYFTLFWITFGYVCFCVAMEILKFVIMLSCKLICICKEKADRTRGYCEHCKLWVNSSIEWTDHRECKVSRCPFCEKHFAKSEFSQHAAVCTKKENKLETTKAVLTVRRTPKLLLWSAVILTKYFRIICKISWGTILLALCLLIISPVRGFETGISSPGIWEEYEQEVHTCKEDCVKLDDGCICNEGELNALTAKGSNMRSLKSIVVQGPDNSPTFRPHKVLKSIDVEAPWGTLHVPESYSPAQSAKHISLSWESSQLIGDKVVLTGKSSAVLKLEPKTSTVWTMSNKDAKEKKTLTISILDYTQIYSAEFLYVTGDRLIKTWSEGSCSGNCPDNCGCLRQTCHVQNWLNVRNWRCNPTWCWRIGTGCSCCASDISELFQDWLVSIWKIEHQKTAVIACVEFDHDQRICESVEAGVEIQLGPVKVSFSDPFGETKVLSHRIAIYHKVPGTANHIDFYHNYGLSSATSFCNIQSCTHGTVGDYQVFDPDAFVLDDVTSPNYFKRMDNSTKVWMSWEGVSVSYYCNPGDWTTCVSDNIVERNGDAFSNVFKSETNFSTTHFFHSTRITGAGKTMALDLKGRPLSSGGDMTAYVTVEGLELFSKEIHLEGLKLTLGLCKGCFACNLGATCEITLSIRKPDSFNLHIRSKSPGVVVPDTSFLVESDKHNSFTIKVFSVEKEPKVCLEIVERKFCQHCPESNVVSCQNVKFEDPKEIALEHRSTIFSKSTQKCGNSTMSCLFSGASSFFKGIGGFFSGYFGSIIKGVLMTILPIALIVLTVFYGPKLAFVLKFCKKGRALKNITYKPIEPVRSVDDYLGKELHTDEARAVMKSLINKLK</sequence>
<keyword evidence="19" id="KW-1133">Transmembrane helix</keyword>
<keyword evidence="9" id="KW-1040">Host Golgi apparatus</keyword>
<evidence type="ECO:0000256" key="1">
    <source>
        <dbReference type="ARBA" id="ARBA00004244"/>
    </source>
</evidence>
<feature type="compositionally biased region" description="Low complexity" evidence="18">
    <location>
        <begin position="143"/>
        <end position="153"/>
    </location>
</feature>
<evidence type="ECO:0000259" key="21">
    <source>
        <dbReference type="Pfam" id="PF20682"/>
    </source>
</evidence>
<keyword evidence="13" id="KW-1015">Disulfide bond</keyword>
<dbReference type="RefSeq" id="YP_010839814.1">
    <property type="nucleotide sequence ID" value="NC_078144.1"/>
</dbReference>
<keyword evidence="7" id="KW-1162">Viral penetration into host cytoplasm</keyword>
<feature type="compositionally biased region" description="Polar residues" evidence="18">
    <location>
        <begin position="490"/>
        <end position="503"/>
    </location>
</feature>
<feature type="compositionally biased region" description="Polar residues" evidence="18">
    <location>
        <begin position="370"/>
        <end position="379"/>
    </location>
</feature>
<keyword evidence="6" id="KW-0945">Host-virus interaction</keyword>